<name>A0A5B7CLP3_PORTR</name>
<comment type="caution">
    <text evidence="1">The sequence shown here is derived from an EMBL/GenBank/DDBJ whole genome shotgun (WGS) entry which is preliminary data.</text>
</comment>
<dbReference type="Proteomes" id="UP000324222">
    <property type="component" value="Unassembled WGS sequence"/>
</dbReference>
<gene>
    <name evidence="1" type="ORF">E2C01_001110</name>
</gene>
<keyword evidence="2" id="KW-1185">Reference proteome</keyword>
<evidence type="ECO:0000313" key="2">
    <source>
        <dbReference type="Proteomes" id="UP000324222"/>
    </source>
</evidence>
<reference evidence="1 2" key="1">
    <citation type="submission" date="2019-05" db="EMBL/GenBank/DDBJ databases">
        <title>Another draft genome of Portunus trituberculatus and its Hox gene families provides insights of decapod evolution.</title>
        <authorList>
            <person name="Jeong J.-H."/>
            <person name="Song I."/>
            <person name="Kim S."/>
            <person name="Choi T."/>
            <person name="Kim D."/>
            <person name="Ryu S."/>
            <person name="Kim W."/>
        </authorList>
    </citation>
    <scope>NUCLEOTIDE SEQUENCE [LARGE SCALE GENOMIC DNA]</scope>
    <source>
        <tissue evidence="1">Muscle</tissue>
    </source>
</reference>
<evidence type="ECO:0000313" key="1">
    <source>
        <dbReference type="EMBL" id="MPC08523.1"/>
    </source>
</evidence>
<sequence>MMTVAVKRLNSTGAGGADGPQCLVAWVRVWCVRRGSAVEWYSLGHSPPQSIIVYSRRSFLVQVTLTTVP</sequence>
<organism evidence="1 2">
    <name type="scientific">Portunus trituberculatus</name>
    <name type="common">Swimming crab</name>
    <name type="synonym">Neptunus trituberculatus</name>
    <dbReference type="NCBI Taxonomy" id="210409"/>
    <lineage>
        <taxon>Eukaryota</taxon>
        <taxon>Metazoa</taxon>
        <taxon>Ecdysozoa</taxon>
        <taxon>Arthropoda</taxon>
        <taxon>Crustacea</taxon>
        <taxon>Multicrustacea</taxon>
        <taxon>Malacostraca</taxon>
        <taxon>Eumalacostraca</taxon>
        <taxon>Eucarida</taxon>
        <taxon>Decapoda</taxon>
        <taxon>Pleocyemata</taxon>
        <taxon>Brachyura</taxon>
        <taxon>Eubrachyura</taxon>
        <taxon>Portunoidea</taxon>
        <taxon>Portunidae</taxon>
        <taxon>Portuninae</taxon>
        <taxon>Portunus</taxon>
    </lineage>
</organism>
<accession>A0A5B7CLP3</accession>
<protein>
    <submittedName>
        <fullName evidence="1">Uncharacterized protein</fullName>
    </submittedName>
</protein>
<dbReference type="EMBL" id="VSRR010000033">
    <property type="protein sequence ID" value="MPC08523.1"/>
    <property type="molecule type" value="Genomic_DNA"/>
</dbReference>
<proteinExistence type="predicted"/>
<dbReference type="AlphaFoldDB" id="A0A5B7CLP3"/>